<proteinExistence type="predicted"/>
<dbReference type="AlphaFoldDB" id="A0A4R5U2X8"/>
<dbReference type="OrthoDB" id="7062584at2"/>
<evidence type="ECO:0000313" key="2">
    <source>
        <dbReference type="Proteomes" id="UP000295411"/>
    </source>
</evidence>
<reference evidence="1 2" key="1">
    <citation type="submission" date="2019-03" db="EMBL/GenBank/DDBJ databases">
        <title>Arthrobacter sp. nov., an bacterium isolated from biocrust in Mu Us Desert.</title>
        <authorList>
            <person name="Lixiong L."/>
        </authorList>
    </citation>
    <scope>NUCLEOTIDE SEQUENCE [LARGE SCALE GENOMIC DNA]</scope>
    <source>
        <strain evidence="1 2">SLN-3</strain>
    </source>
</reference>
<dbReference type="InterPro" id="IPR012349">
    <property type="entry name" value="Split_barrel_FMN-bd"/>
</dbReference>
<accession>A0A4R5U2X8</accession>
<evidence type="ECO:0000313" key="1">
    <source>
        <dbReference type="EMBL" id="TDK27943.1"/>
    </source>
</evidence>
<dbReference type="EMBL" id="SMTK01000001">
    <property type="protein sequence ID" value="TDK27943.1"/>
    <property type="molecule type" value="Genomic_DNA"/>
</dbReference>
<name>A0A4R5U2X8_9MICC</name>
<dbReference type="RefSeq" id="WP_133402356.1">
    <property type="nucleotide sequence ID" value="NZ_SMTK01000001.1"/>
</dbReference>
<comment type="caution">
    <text evidence="1">The sequence shown here is derived from an EMBL/GenBank/DDBJ whole genome shotgun (WGS) entry which is preliminary data.</text>
</comment>
<gene>
    <name evidence="1" type="ORF">E2F48_02190</name>
</gene>
<dbReference type="Gene3D" id="2.30.110.10">
    <property type="entry name" value="Electron Transport, Fmn-binding Protein, Chain A"/>
    <property type="match status" value="1"/>
</dbReference>
<sequence>MEPAAEQTEVLPADECWRLLRTASVARLALCVEGQPEIFPVNIQVDHGTVVFRTSEGTKARAAIDEAPIAVQADGLDDSGAKAWSVVVKGIARTISTTRELLDTIDLPVHPWESGRKDRFVRVTPDGVTGRRFTIAVAPQAASRRAARDE</sequence>
<dbReference type="SUPFAM" id="SSF50475">
    <property type="entry name" value="FMN-binding split barrel"/>
    <property type="match status" value="1"/>
</dbReference>
<protein>
    <submittedName>
        <fullName evidence="1">Pyridoxamine 5'-phosphate oxidase family protein</fullName>
    </submittedName>
</protein>
<organism evidence="1 2">
    <name type="scientific">Arthrobacter crusticola</name>
    <dbReference type="NCBI Taxonomy" id="2547960"/>
    <lineage>
        <taxon>Bacteria</taxon>
        <taxon>Bacillati</taxon>
        <taxon>Actinomycetota</taxon>
        <taxon>Actinomycetes</taxon>
        <taxon>Micrococcales</taxon>
        <taxon>Micrococcaceae</taxon>
        <taxon>Arthrobacter</taxon>
    </lineage>
</organism>
<dbReference type="Pfam" id="PF12900">
    <property type="entry name" value="Pyridox_ox_2"/>
    <property type="match status" value="1"/>
</dbReference>
<dbReference type="Proteomes" id="UP000295411">
    <property type="component" value="Unassembled WGS sequence"/>
</dbReference>
<keyword evidence="2" id="KW-1185">Reference proteome</keyword>
<dbReference type="InterPro" id="IPR024747">
    <property type="entry name" value="Pyridox_Oxase-rel"/>
</dbReference>